<dbReference type="Proteomes" id="UP000285636">
    <property type="component" value="Unassembled WGS sequence"/>
</dbReference>
<dbReference type="AlphaFoldDB" id="A0A423HVC3"/>
<protein>
    <submittedName>
        <fullName evidence="1">Uncharacterized protein</fullName>
    </submittedName>
</protein>
<dbReference type="EMBL" id="MOBK01000011">
    <property type="protein sequence ID" value="RON17165.1"/>
    <property type="molecule type" value="Genomic_DNA"/>
</dbReference>
<gene>
    <name evidence="1" type="ORF">BK660_24880</name>
</gene>
<organism evidence="1 2">
    <name type="scientific">Pseudomonas brassicacearum</name>
    <dbReference type="NCBI Taxonomy" id="930166"/>
    <lineage>
        <taxon>Bacteria</taxon>
        <taxon>Pseudomonadati</taxon>
        <taxon>Pseudomonadota</taxon>
        <taxon>Gammaproteobacteria</taxon>
        <taxon>Pseudomonadales</taxon>
        <taxon>Pseudomonadaceae</taxon>
        <taxon>Pseudomonas</taxon>
    </lineage>
</organism>
<name>A0A423HVC3_9PSED</name>
<proteinExistence type="predicted"/>
<evidence type="ECO:0000313" key="1">
    <source>
        <dbReference type="EMBL" id="RON17165.1"/>
    </source>
</evidence>
<reference evidence="1 2" key="1">
    <citation type="submission" date="2016-10" db="EMBL/GenBank/DDBJ databases">
        <title>Comparative genome analysis of multiple Pseudomonas spp. focuses on biocontrol and plant growth promoting traits.</title>
        <authorList>
            <person name="Tao X.-Y."/>
            <person name="Taylor C.G."/>
        </authorList>
    </citation>
    <scope>NUCLEOTIDE SEQUENCE [LARGE SCALE GENOMIC DNA]</scope>
    <source>
        <strain evidence="1 2">38D7</strain>
    </source>
</reference>
<accession>A0A423HVC3</accession>
<evidence type="ECO:0000313" key="2">
    <source>
        <dbReference type="Proteomes" id="UP000285636"/>
    </source>
</evidence>
<comment type="caution">
    <text evidence="1">The sequence shown here is derived from an EMBL/GenBank/DDBJ whole genome shotgun (WGS) entry which is preliminary data.</text>
</comment>
<dbReference type="RefSeq" id="WP_123435735.1">
    <property type="nucleotide sequence ID" value="NZ_MOBK01000011.1"/>
</dbReference>
<sequence length="257" mass="28354">MQKPTREFMSFVRNLPPVQARRVRRNVLFVSITLSLIALLTVISKAKAAGGAYVVDDAAINAPGECNIDTWYQSGRHNHSSNNASLSQDCTLTGLPTLQLGAAIAYSRDDADSETQLSPQFKTSLFAREDLGLEWALAGAAHFAFNRAHAFDGAELNLPFTYQPIQALRLNLNTGWGQAYDDGAQNHRWTWGTGVEYDLARSLTLIAERYGQRGAEQAWQAGPRFHLGERIDVDVVAGRNLTGSRDQWLTTGATLRF</sequence>